<reference evidence="2 3" key="1">
    <citation type="submission" date="2019-07" db="EMBL/GenBank/DDBJ databases">
        <title>Whole genome shotgun sequence of Microvirga aerophila NBRC 106136.</title>
        <authorList>
            <person name="Hosoyama A."/>
            <person name="Uohara A."/>
            <person name="Ohji S."/>
            <person name="Ichikawa N."/>
        </authorList>
    </citation>
    <scope>NUCLEOTIDE SEQUENCE [LARGE SCALE GENOMIC DNA]</scope>
    <source>
        <strain evidence="2 3">NBRC 106136</strain>
    </source>
</reference>
<sequence>MLKRLVFAAAGLLLAHHSAQAEGNPLPLCPGIAQVMAADPLLRDAFKAAYPNIAERKGKKAVSEPCVYPFQAILYESAVVLLTLGQIPGEACHSCGAKISAVFLQWNGSALTPVGRHDEFTETGTFGSARVVTPIRLGADDGVVLQESGTFQGITSSSIRPFVFQGEQAKPLEPQEGIPSGFTDCGAKVDGKRCSDIDATWWVDPGGRLLVTYSGTWVDKSKAFGTVVYKRKGDALVIVSGAKIAADRNEP</sequence>
<organism evidence="2 3">
    <name type="scientific">Microvirga aerophila</name>
    <dbReference type="NCBI Taxonomy" id="670291"/>
    <lineage>
        <taxon>Bacteria</taxon>
        <taxon>Pseudomonadati</taxon>
        <taxon>Pseudomonadota</taxon>
        <taxon>Alphaproteobacteria</taxon>
        <taxon>Hyphomicrobiales</taxon>
        <taxon>Methylobacteriaceae</taxon>
        <taxon>Microvirga</taxon>
    </lineage>
</organism>
<evidence type="ECO:0000313" key="3">
    <source>
        <dbReference type="Proteomes" id="UP000321085"/>
    </source>
</evidence>
<keyword evidence="1" id="KW-0732">Signal</keyword>
<dbReference type="RefSeq" id="WP_114185644.1">
    <property type="nucleotide sequence ID" value="NZ_BJYU01000011.1"/>
</dbReference>
<feature type="chain" id="PRO_5021895978" description="Lipoprotein" evidence="1">
    <location>
        <begin position="22"/>
        <end position="251"/>
    </location>
</feature>
<dbReference type="EMBL" id="BJYU01000011">
    <property type="protein sequence ID" value="GEO13510.1"/>
    <property type="molecule type" value="Genomic_DNA"/>
</dbReference>
<comment type="caution">
    <text evidence="2">The sequence shown here is derived from an EMBL/GenBank/DDBJ whole genome shotgun (WGS) entry which is preliminary data.</text>
</comment>
<dbReference type="Proteomes" id="UP000321085">
    <property type="component" value="Unassembled WGS sequence"/>
</dbReference>
<keyword evidence="3" id="KW-1185">Reference proteome</keyword>
<accession>A0A512BNI0</accession>
<protein>
    <recommendedName>
        <fullName evidence="4">Lipoprotein</fullName>
    </recommendedName>
</protein>
<name>A0A512BNI0_9HYPH</name>
<gene>
    <name evidence="2" type="ORF">MAE02_12060</name>
</gene>
<proteinExistence type="predicted"/>
<evidence type="ECO:0008006" key="4">
    <source>
        <dbReference type="Google" id="ProtNLM"/>
    </source>
</evidence>
<dbReference type="OrthoDB" id="8019083at2"/>
<evidence type="ECO:0000313" key="2">
    <source>
        <dbReference type="EMBL" id="GEO13510.1"/>
    </source>
</evidence>
<feature type="signal peptide" evidence="1">
    <location>
        <begin position="1"/>
        <end position="21"/>
    </location>
</feature>
<evidence type="ECO:0000256" key="1">
    <source>
        <dbReference type="SAM" id="SignalP"/>
    </source>
</evidence>
<dbReference type="AlphaFoldDB" id="A0A512BNI0"/>